<organism evidence="2 3">
    <name type="scientific">Gossypium raimondii</name>
    <name type="common">Peruvian cotton</name>
    <name type="synonym">Gossypium klotzschianum subsp. raimondii</name>
    <dbReference type="NCBI Taxonomy" id="29730"/>
    <lineage>
        <taxon>Eukaryota</taxon>
        <taxon>Viridiplantae</taxon>
        <taxon>Streptophyta</taxon>
        <taxon>Embryophyta</taxon>
        <taxon>Tracheophyta</taxon>
        <taxon>Spermatophyta</taxon>
        <taxon>Magnoliopsida</taxon>
        <taxon>eudicotyledons</taxon>
        <taxon>Gunneridae</taxon>
        <taxon>Pentapetalae</taxon>
        <taxon>rosids</taxon>
        <taxon>malvids</taxon>
        <taxon>Malvales</taxon>
        <taxon>Malvaceae</taxon>
        <taxon>Malvoideae</taxon>
        <taxon>Gossypium</taxon>
    </lineage>
</organism>
<dbReference type="Proteomes" id="UP000593578">
    <property type="component" value="Unassembled WGS sequence"/>
</dbReference>
<evidence type="ECO:0008006" key="4">
    <source>
        <dbReference type="Google" id="ProtNLM"/>
    </source>
</evidence>
<feature type="region of interest" description="Disordered" evidence="1">
    <location>
        <begin position="142"/>
        <end position="179"/>
    </location>
</feature>
<accession>A0A7J8PR43</accession>
<comment type="caution">
    <text evidence="2">The sequence shown here is derived from an EMBL/GenBank/DDBJ whole genome shotgun (WGS) entry which is preliminary data.</text>
</comment>
<reference evidence="2 3" key="1">
    <citation type="journal article" date="2019" name="Genome Biol. Evol.">
        <title>Insights into the evolution of the New World diploid cottons (Gossypium, subgenus Houzingenia) based on genome sequencing.</title>
        <authorList>
            <person name="Grover C.E."/>
            <person name="Arick M.A. 2nd"/>
            <person name="Thrash A."/>
            <person name="Conover J.L."/>
            <person name="Sanders W.S."/>
            <person name="Peterson D.G."/>
            <person name="Frelichowski J.E."/>
            <person name="Scheffler J.A."/>
            <person name="Scheffler B.E."/>
            <person name="Wendel J.F."/>
        </authorList>
    </citation>
    <scope>NUCLEOTIDE SEQUENCE [LARGE SCALE GENOMIC DNA]</scope>
    <source>
        <strain evidence="2">8</strain>
        <tissue evidence="2">Leaf</tissue>
    </source>
</reference>
<name>A0A7J8PR43_GOSRA</name>
<evidence type="ECO:0000313" key="3">
    <source>
        <dbReference type="Proteomes" id="UP000593578"/>
    </source>
</evidence>
<evidence type="ECO:0000256" key="1">
    <source>
        <dbReference type="SAM" id="MobiDB-lite"/>
    </source>
</evidence>
<evidence type="ECO:0000313" key="2">
    <source>
        <dbReference type="EMBL" id="MBA0591759.1"/>
    </source>
</evidence>
<protein>
    <recommendedName>
        <fullName evidence="4">Retrotransposon gag domain-containing protein</fullName>
    </recommendedName>
</protein>
<feature type="compositionally biased region" description="Basic and acidic residues" evidence="1">
    <location>
        <begin position="150"/>
        <end position="159"/>
    </location>
</feature>
<gene>
    <name evidence="2" type="ORF">Gorai_008760</name>
</gene>
<sequence length="279" mass="31861">MKGGDEHNVPMETRGRFRKNSKSRNMLLALEGWVTNFKESMNGVKETLKDGCSQVKRVREDEVHKRGGQFSLGMKKYFYAIGIEVNASKYAEKEARAKLRCLTQQGIIREYVEDFSELMLQISDLKSFIELGLRKDKFESSKPKVTRNYGGDHKEDGKDNSGNSKNGNDGKPPNGKWKPINRLKGLVKCFFCNGLHMVKGCLKKPALFAIERDNELDRALMRLGLIVRFVEAKRVRENKKKPVKCFLCCGLHRMQDCPYRSKMSGISKENEAEPIKSEA</sequence>
<dbReference type="EMBL" id="JABEZZ010000008">
    <property type="protein sequence ID" value="MBA0591759.1"/>
    <property type="molecule type" value="Genomic_DNA"/>
</dbReference>
<feature type="compositionally biased region" description="Low complexity" evidence="1">
    <location>
        <begin position="160"/>
        <end position="178"/>
    </location>
</feature>
<proteinExistence type="predicted"/>
<dbReference type="AlphaFoldDB" id="A0A7J8PR43"/>